<dbReference type="AlphaFoldDB" id="A0A0A9GH41"/>
<accession>A0A0A9GH41</accession>
<reference evidence="1" key="1">
    <citation type="submission" date="2014-09" db="EMBL/GenBank/DDBJ databases">
        <authorList>
            <person name="Magalhaes I.L.F."/>
            <person name="Oliveira U."/>
            <person name="Santos F.R."/>
            <person name="Vidigal T.H.D.A."/>
            <person name="Brescovit A.D."/>
            <person name="Santos A.J."/>
        </authorList>
    </citation>
    <scope>NUCLEOTIDE SEQUENCE</scope>
    <source>
        <tissue evidence="1">Shoot tissue taken approximately 20 cm above the soil surface</tissue>
    </source>
</reference>
<sequence>MPPLDAPDATFPQLSTQITPTVSITQSSLPSMSDCANIFFTSAIFSALVPGASNCTESCSEPEAVPCFNNSLVLASNDVYFAHCALAFSVTNQLLASDEDPKRSIPLDFAH</sequence>
<dbReference type="EMBL" id="GBRH01177908">
    <property type="protein sequence ID" value="JAE19988.1"/>
    <property type="molecule type" value="Transcribed_RNA"/>
</dbReference>
<evidence type="ECO:0000313" key="1">
    <source>
        <dbReference type="EMBL" id="JAE19988.1"/>
    </source>
</evidence>
<proteinExistence type="predicted"/>
<name>A0A0A9GH41_ARUDO</name>
<organism evidence="1">
    <name type="scientific">Arundo donax</name>
    <name type="common">Giant reed</name>
    <name type="synonym">Donax arundinaceus</name>
    <dbReference type="NCBI Taxonomy" id="35708"/>
    <lineage>
        <taxon>Eukaryota</taxon>
        <taxon>Viridiplantae</taxon>
        <taxon>Streptophyta</taxon>
        <taxon>Embryophyta</taxon>
        <taxon>Tracheophyta</taxon>
        <taxon>Spermatophyta</taxon>
        <taxon>Magnoliopsida</taxon>
        <taxon>Liliopsida</taxon>
        <taxon>Poales</taxon>
        <taxon>Poaceae</taxon>
        <taxon>PACMAD clade</taxon>
        <taxon>Arundinoideae</taxon>
        <taxon>Arundineae</taxon>
        <taxon>Arundo</taxon>
    </lineage>
</organism>
<reference evidence="1" key="2">
    <citation type="journal article" date="2015" name="Data Brief">
        <title>Shoot transcriptome of the giant reed, Arundo donax.</title>
        <authorList>
            <person name="Barrero R.A."/>
            <person name="Guerrero F.D."/>
            <person name="Moolhuijzen P."/>
            <person name="Goolsby J.A."/>
            <person name="Tidwell J."/>
            <person name="Bellgard S.E."/>
            <person name="Bellgard M.I."/>
        </authorList>
    </citation>
    <scope>NUCLEOTIDE SEQUENCE</scope>
    <source>
        <tissue evidence="1">Shoot tissue taken approximately 20 cm above the soil surface</tissue>
    </source>
</reference>
<protein>
    <submittedName>
        <fullName evidence="1">Uncharacterized protein</fullName>
    </submittedName>
</protein>